<dbReference type="PANTHER" id="PTHR31111:SF85">
    <property type="entry name" value="F-BOX DOMAIN-CONTAINING PROTEIN"/>
    <property type="match status" value="1"/>
</dbReference>
<dbReference type="NCBIfam" id="TIGR01640">
    <property type="entry name" value="F_box_assoc_1"/>
    <property type="match status" value="1"/>
</dbReference>
<dbReference type="InterPro" id="IPR013187">
    <property type="entry name" value="F-box-assoc_dom_typ3"/>
</dbReference>
<feature type="domain" description="F-box associated beta-propeller type 3" evidence="1">
    <location>
        <begin position="2"/>
        <end position="294"/>
    </location>
</feature>
<keyword evidence="3" id="KW-1185">Reference proteome</keyword>
<dbReference type="AlphaFoldDB" id="A0A8X7WGS2"/>
<gene>
    <name evidence="2" type="ORF">Bca52824_000207</name>
</gene>
<protein>
    <recommendedName>
        <fullName evidence="1">F-box associated beta-propeller type 3 domain-containing protein</fullName>
    </recommendedName>
</protein>
<comment type="caution">
    <text evidence="2">The sequence shown here is derived from an EMBL/GenBank/DDBJ whole genome shotgun (WGS) entry which is preliminary data.</text>
</comment>
<evidence type="ECO:0000313" key="2">
    <source>
        <dbReference type="EMBL" id="KAG2329027.1"/>
    </source>
</evidence>
<dbReference type="PANTHER" id="PTHR31111">
    <property type="entry name" value="BNAA05G37150D PROTEIN-RELATED"/>
    <property type="match status" value="1"/>
</dbReference>
<reference evidence="2 3" key="1">
    <citation type="submission" date="2020-02" db="EMBL/GenBank/DDBJ databases">
        <authorList>
            <person name="Ma Q."/>
            <person name="Huang Y."/>
            <person name="Song X."/>
            <person name="Pei D."/>
        </authorList>
    </citation>
    <scope>NUCLEOTIDE SEQUENCE [LARGE SCALE GENOMIC DNA]</scope>
    <source>
        <strain evidence="2">Sxm20200214</strain>
        <tissue evidence="2">Leaf</tissue>
    </source>
</reference>
<organism evidence="2 3">
    <name type="scientific">Brassica carinata</name>
    <name type="common">Ethiopian mustard</name>
    <name type="synonym">Abyssinian cabbage</name>
    <dbReference type="NCBI Taxonomy" id="52824"/>
    <lineage>
        <taxon>Eukaryota</taxon>
        <taxon>Viridiplantae</taxon>
        <taxon>Streptophyta</taxon>
        <taxon>Embryophyta</taxon>
        <taxon>Tracheophyta</taxon>
        <taxon>Spermatophyta</taxon>
        <taxon>Magnoliopsida</taxon>
        <taxon>eudicotyledons</taxon>
        <taxon>Gunneridae</taxon>
        <taxon>Pentapetalae</taxon>
        <taxon>rosids</taxon>
        <taxon>malvids</taxon>
        <taxon>Brassicales</taxon>
        <taxon>Brassicaceae</taxon>
        <taxon>Brassiceae</taxon>
        <taxon>Brassica</taxon>
    </lineage>
</organism>
<dbReference type="Pfam" id="PF08268">
    <property type="entry name" value="FBA_3"/>
    <property type="match status" value="1"/>
</dbReference>
<dbReference type="OrthoDB" id="1037539at2759"/>
<proteinExistence type="predicted"/>
<dbReference type="EMBL" id="JAAMPC010000001">
    <property type="protein sequence ID" value="KAG2329027.1"/>
    <property type="molecule type" value="Genomic_DNA"/>
</dbReference>
<evidence type="ECO:0000313" key="3">
    <source>
        <dbReference type="Proteomes" id="UP000886595"/>
    </source>
</evidence>
<name>A0A8X7WGS2_BRACI</name>
<dbReference type="InterPro" id="IPR017451">
    <property type="entry name" value="F-box-assoc_interact_dom"/>
</dbReference>
<dbReference type="Proteomes" id="UP000886595">
    <property type="component" value="Unassembled WGS sequence"/>
</dbReference>
<sequence length="300" mass="34668">MVTLSSESAKYVLFFPTHQSPDVSTYSSLYSYEVTDLDWKGSRSESVHGLILTSVIKIWNPTLRRFLELPHPPGEHSSSRGWWSYWPVNTKYSAYYLKKYSDQPLVLTLGAQESWRTVTKGRFPMHRPTGEYGRCFDGILYYRGRLLGGGHDDVIMSFDVKSENFSPINFAEDRSRQLHMIPYEGKVALVTLTSNVVKLYVLKDAHGHEWTRFDLRVPCKSVGKNSIHFRGTSDAGELIFAPYSFYGDSYILYLDLRRNSTRRVFFERDMGDFKSRSGLDSKHVFTVEVFPNHIESFFSL</sequence>
<accession>A0A8X7WGS2</accession>
<evidence type="ECO:0000259" key="1">
    <source>
        <dbReference type="Pfam" id="PF08268"/>
    </source>
</evidence>